<dbReference type="PANTHER" id="PTHR34828:SF1">
    <property type="entry name" value="TESTIS-EXPRESSED PROTEIN 45"/>
    <property type="match status" value="1"/>
</dbReference>
<name>A0A5J4UZP9_9EUKA</name>
<sequence>MLFEDGKKYRRLPPQNEKFLRGSSITIGDTSNYEHHPTAEYKAEYIRHTTDKNLTAAERTAVSNLLRKTNYELGDGKGDFVTSNSLTYVRPREGEQFTPSIDTNELQRSHLVLGDQDSASYERSLDEGFKTSNRVDYDVKPIPKDPSLSEEMLNMLRREHWSIGDPSQPVNARSFDTTNQVTYVPHPDPIENALNERTKADLRKSHISFGGGVAASLPDVGTGAGALKLEEQRDRGMLPQIGEIPDDRQFETTYRVGYTLPDQTVTRGLTNAGEPSGIIPAKVDANTRHILRAHHYQLGDNHGEYSTTYTDAYVPKPLDPEVWVEVTE</sequence>
<dbReference type="Proteomes" id="UP000324800">
    <property type="component" value="Unassembled WGS sequence"/>
</dbReference>
<dbReference type="EMBL" id="SNRW01010830">
    <property type="protein sequence ID" value="KAA6375999.1"/>
    <property type="molecule type" value="Genomic_DNA"/>
</dbReference>
<proteinExistence type="predicted"/>
<reference evidence="1 2" key="1">
    <citation type="submission" date="2019-03" db="EMBL/GenBank/DDBJ databases">
        <title>Single cell metagenomics reveals metabolic interactions within the superorganism composed of flagellate Streblomastix strix and complex community of Bacteroidetes bacteria on its surface.</title>
        <authorList>
            <person name="Treitli S.C."/>
            <person name="Kolisko M."/>
            <person name="Husnik F."/>
            <person name="Keeling P."/>
            <person name="Hampl V."/>
        </authorList>
    </citation>
    <scope>NUCLEOTIDE SEQUENCE [LARGE SCALE GENOMIC DNA]</scope>
    <source>
        <strain evidence="1">ST1C</strain>
    </source>
</reference>
<accession>A0A5J4UZP9</accession>
<protein>
    <submittedName>
        <fullName evidence="1">Uncharacterized protein</fullName>
    </submittedName>
</protein>
<dbReference type="InterPro" id="IPR028001">
    <property type="entry name" value="SAXO5"/>
</dbReference>
<evidence type="ECO:0000313" key="2">
    <source>
        <dbReference type="Proteomes" id="UP000324800"/>
    </source>
</evidence>
<organism evidence="1 2">
    <name type="scientific">Streblomastix strix</name>
    <dbReference type="NCBI Taxonomy" id="222440"/>
    <lineage>
        <taxon>Eukaryota</taxon>
        <taxon>Metamonada</taxon>
        <taxon>Preaxostyla</taxon>
        <taxon>Oxymonadida</taxon>
        <taxon>Streblomastigidae</taxon>
        <taxon>Streblomastix</taxon>
    </lineage>
</organism>
<dbReference type="AlphaFoldDB" id="A0A5J4UZP9"/>
<gene>
    <name evidence="1" type="ORF">EZS28_028474</name>
</gene>
<dbReference type="PANTHER" id="PTHR34828">
    <property type="entry name" value="TESTIS-EXPRESSED PROTEIN 45"/>
    <property type="match status" value="1"/>
</dbReference>
<comment type="caution">
    <text evidence="1">The sequence shown here is derived from an EMBL/GenBank/DDBJ whole genome shotgun (WGS) entry which is preliminary data.</text>
</comment>
<evidence type="ECO:0000313" key="1">
    <source>
        <dbReference type="EMBL" id="KAA6375999.1"/>
    </source>
</evidence>